<dbReference type="EMBL" id="CP048222">
    <property type="protein sequence ID" value="QHT66491.1"/>
    <property type="molecule type" value="Genomic_DNA"/>
</dbReference>
<dbReference type="Gene3D" id="1.25.40.10">
    <property type="entry name" value="Tetratricopeptide repeat domain"/>
    <property type="match status" value="1"/>
</dbReference>
<proteinExistence type="predicted"/>
<sequence length="541" mass="60808">MKIYLFTLLILMYYVLATIVLRPLLPDHISILKPYGLLGNSQRTKSVKTGLPGNWPPPVDKSSLCGSPEVLTAALLDTTQTRTDLLDNLGDLQHTINTRSVQAQAFFNQGLRLIYGFNHYEAYRSFVESARLDSTCAMSYWGQALAMAPNINSPIDKERSQTGYKAIQKALSLKKKATKAEQAYIEAMANRFSAQPDIVQSKLDSAYALAMGKLATKYLNDPDAGTLYADALMNRMPWDYWTKDGQPRPGIEQAISHLERVIKQYPNHPGAHHLYIHVVEASNNPDRGVRSADRLGTLMPGAGHLVHMPSHIYLRVGRYTDAVESNLKAIEIDESYLAQSQVTGRYSMAYYPHNIHFAWAGAVMDGNSKLAIAMARKTSSRANRENMAAHSFLQVFYSLPVYTNIRFGKWNEILTEPYPGKELLHASAMWHYGRGLAFTAKGKLDLAAKELSALDSLSKDSLANQDYVTSQMIAIAIKNVGGEIAARQKNYPEAINLLKEGVRLEDDLKYDEPRTWPQPLRHTLGLYYWKRDCLRKQKPYT</sequence>
<keyword evidence="2" id="KW-1185">Reference proteome</keyword>
<protein>
    <recommendedName>
        <fullName evidence="3">Tetratricopeptide repeat protein</fullName>
    </recommendedName>
</protein>
<dbReference type="PANTHER" id="PTHR45588">
    <property type="entry name" value="TPR DOMAIN-CONTAINING PROTEIN"/>
    <property type="match status" value="1"/>
</dbReference>
<evidence type="ECO:0008006" key="3">
    <source>
        <dbReference type="Google" id="ProtNLM"/>
    </source>
</evidence>
<evidence type="ECO:0000313" key="1">
    <source>
        <dbReference type="EMBL" id="QHT66491.1"/>
    </source>
</evidence>
<name>A0A6C0GER8_9BACT</name>
<dbReference type="Proteomes" id="UP000480178">
    <property type="component" value="Chromosome"/>
</dbReference>
<dbReference type="RefSeq" id="WP_162442545.1">
    <property type="nucleotide sequence ID" value="NZ_CP048222.1"/>
</dbReference>
<dbReference type="SUPFAM" id="SSF48452">
    <property type="entry name" value="TPR-like"/>
    <property type="match status" value="1"/>
</dbReference>
<reference evidence="1 2" key="1">
    <citation type="submission" date="2020-01" db="EMBL/GenBank/DDBJ databases">
        <authorList>
            <person name="Kim M.K."/>
        </authorList>
    </citation>
    <scope>NUCLEOTIDE SEQUENCE [LARGE SCALE GENOMIC DNA]</scope>
    <source>
        <strain evidence="1 2">172606-1</strain>
    </source>
</reference>
<dbReference type="KEGG" id="rhoz:GXP67_07385"/>
<dbReference type="PANTHER" id="PTHR45588:SF1">
    <property type="entry name" value="WW DOMAIN-CONTAINING PROTEIN"/>
    <property type="match status" value="1"/>
</dbReference>
<gene>
    <name evidence="1" type="ORF">GXP67_07385</name>
</gene>
<organism evidence="1 2">
    <name type="scientific">Rhodocytophaga rosea</name>
    <dbReference type="NCBI Taxonomy" id="2704465"/>
    <lineage>
        <taxon>Bacteria</taxon>
        <taxon>Pseudomonadati</taxon>
        <taxon>Bacteroidota</taxon>
        <taxon>Cytophagia</taxon>
        <taxon>Cytophagales</taxon>
        <taxon>Rhodocytophagaceae</taxon>
        <taxon>Rhodocytophaga</taxon>
    </lineage>
</organism>
<evidence type="ECO:0000313" key="2">
    <source>
        <dbReference type="Proteomes" id="UP000480178"/>
    </source>
</evidence>
<dbReference type="AlphaFoldDB" id="A0A6C0GER8"/>
<accession>A0A6C0GER8</accession>
<dbReference type="InterPro" id="IPR011990">
    <property type="entry name" value="TPR-like_helical_dom_sf"/>
</dbReference>